<dbReference type="Proteomes" id="UP000054248">
    <property type="component" value="Unassembled WGS sequence"/>
</dbReference>
<proteinExistence type="predicted"/>
<accession>A0A0C3QDF0</accession>
<dbReference type="PROSITE" id="PS51257">
    <property type="entry name" value="PROKAR_LIPOPROTEIN"/>
    <property type="match status" value="1"/>
</dbReference>
<name>A0A0C3QDF0_9AGAM</name>
<reference evidence="1 2" key="1">
    <citation type="submission" date="2014-04" db="EMBL/GenBank/DDBJ databases">
        <authorList>
            <consortium name="DOE Joint Genome Institute"/>
            <person name="Kuo A."/>
            <person name="Girlanda M."/>
            <person name="Perotto S."/>
            <person name="Kohler A."/>
            <person name="Nagy L.G."/>
            <person name="Floudas D."/>
            <person name="Copeland A."/>
            <person name="Barry K.W."/>
            <person name="Cichocki N."/>
            <person name="Veneault-Fourrey C."/>
            <person name="LaButti K."/>
            <person name="Lindquist E.A."/>
            <person name="Lipzen A."/>
            <person name="Lundell T."/>
            <person name="Morin E."/>
            <person name="Murat C."/>
            <person name="Sun H."/>
            <person name="Tunlid A."/>
            <person name="Henrissat B."/>
            <person name="Grigoriev I.V."/>
            <person name="Hibbett D.S."/>
            <person name="Martin F."/>
            <person name="Nordberg H.P."/>
            <person name="Cantor M.N."/>
            <person name="Hua S.X."/>
        </authorList>
    </citation>
    <scope>NUCLEOTIDE SEQUENCE [LARGE SCALE GENOMIC DNA]</scope>
    <source>
        <strain evidence="1 2">MUT 4182</strain>
    </source>
</reference>
<dbReference type="AlphaFoldDB" id="A0A0C3QDF0"/>
<gene>
    <name evidence="1" type="ORF">M407DRAFT_116053</name>
</gene>
<dbReference type="HOGENOM" id="CLU_2998170_0_0_1"/>
<sequence length="57" mass="6155">MFAKAEESSGGQAFISHLQSYTSPCTSTSSCTTLPTPLQHPLSLLHITKRSTTQEIC</sequence>
<organism evidence="1 2">
    <name type="scientific">Tulasnella calospora MUT 4182</name>
    <dbReference type="NCBI Taxonomy" id="1051891"/>
    <lineage>
        <taxon>Eukaryota</taxon>
        <taxon>Fungi</taxon>
        <taxon>Dikarya</taxon>
        <taxon>Basidiomycota</taxon>
        <taxon>Agaricomycotina</taxon>
        <taxon>Agaricomycetes</taxon>
        <taxon>Cantharellales</taxon>
        <taxon>Tulasnellaceae</taxon>
        <taxon>Tulasnella</taxon>
    </lineage>
</organism>
<reference evidence="2" key="2">
    <citation type="submission" date="2015-01" db="EMBL/GenBank/DDBJ databases">
        <title>Evolutionary Origins and Diversification of the Mycorrhizal Mutualists.</title>
        <authorList>
            <consortium name="DOE Joint Genome Institute"/>
            <consortium name="Mycorrhizal Genomics Consortium"/>
            <person name="Kohler A."/>
            <person name="Kuo A."/>
            <person name="Nagy L.G."/>
            <person name="Floudas D."/>
            <person name="Copeland A."/>
            <person name="Barry K.W."/>
            <person name="Cichocki N."/>
            <person name="Veneault-Fourrey C."/>
            <person name="LaButti K."/>
            <person name="Lindquist E.A."/>
            <person name="Lipzen A."/>
            <person name="Lundell T."/>
            <person name="Morin E."/>
            <person name="Murat C."/>
            <person name="Riley R."/>
            <person name="Ohm R."/>
            <person name="Sun H."/>
            <person name="Tunlid A."/>
            <person name="Henrissat B."/>
            <person name="Grigoriev I.V."/>
            <person name="Hibbett D.S."/>
            <person name="Martin F."/>
        </authorList>
    </citation>
    <scope>NUCLEOTIDE SEQUENCE [LARGE SCALE GENOMIC DNA]</scope>
    <source>
        <strain evidence="2">MUT 4182</strain>
    </source>
</reference>
<keyword evidence="2" id="KW-1185">Reference proteome</keyword>
<protein>
    <submittedName>
        <fullName evidence="1">Uncharacterized protein</fullName>
    </submittedName>
</protein>
<evidence type="ECO:0000313" key="2">
    <source>
        <dbReference type="Proteomes" id="UP000054248"/>
    </source>
</evidence>
<dbReference type="EMBL" id="KN823101">
    <property type="protein sequence ID" value="KIO22789.1"/>
    <property type="molecule type" value="Genomic_DNA"/>
</dbReference>
<evidence type="ECO:0000313" key="1">
    <source>
        <dbReference type="EMBL" id="KIO22789.1"/>
    </source>
</evidence>